<evidence type="ECO:0000313" key="2">
    <source>
        <dbReference type="EMBL" id="SDE88830.1"/>
    </source>
</evidence>
<reference evidence="2 3" key="1">
    <citation type="submission" date="2016-10" db="EMBL/GenBank/DDBJ databases">
        <authorList>
            <person name="de Groot N.N."/>
        </authorList>
    </citation>
    <scope>NUCLEOTIDE SEQUENCE [LARGE SCALE GENOMIC DNA]</scope>
    <source>
        <strain evidence="2 3">DSM 27375</strain>
    </source>
</reference>
<dbReference type="AlphaFoldDB" id="A0A1G7GL16"/>
<gene>
    <name evidence="2" type="ORF">SAMN04488117_101614</name>
</gene>
<dbReference type="Proteomes" id="UP000182284">
    <property type="component" value="Unassembled WGS sequence"/>
</dbReference>
<dbReference type="RefSeq" id="WP_074640893.1">
    <property type="nucleotide sequence ID" value="NZ_FNBL01000001.1"/>
</dbReference>
<organism evidence="2 3">
    <name type="scientific">Celeribacter baekdonensis</name>
    <dbReference type="NCBI Taxonomy" id="875171"/>
    <lineage>
        <taxon>Bacteria</taxon>
        <taxon>Pseudomonadati</taxon>
        <taxon>Pseudomonadota</taxon>
        <taxon>Alphaproteobacteria</taxon>
        <taxon>Rhodobacterales</taxon>
        <taxon>Roseobacteraceae</taxon>
        <taxon>Celeribacter</taxon>
    </lineage>
</organism>
<accession>A0A1G7GL16</accession>
<dbReference type="EMBL" id="FNBL01000001">
    <property type="protein sequence ID" value="SDE88830.1"/>
    <property type="molecule type" value="Genomic_DNA"/>
</dbReference>
<dbReference type="OrthoDB" id="7426224at2"/>
<name>A0A1G7GL16_9RHOB</name>
<feature type="chain" id="PRO_5010380714" evidence="1">
    <location>
        <begin position="23"/>
        <end position="162"/>
    </location>
</feature>
<evidence type="ECO:0000313" key="3">
    <source>
        <dbReference type="Proteomes" id="UP000182284"/>
    </source>
</evidence>
<evidence type="ECO:0000256" key="1">
    <source>
        <dbReference type="SAM" id="SignalP"/>
    </source>
</evidence>
<protein>
    <submittedName>
        <fullName evidence="2">Uncharacterized protein</fullName>
    </submittedName>
</protein>
<sequence length="162" mass="18055">MARFSIGWSVLVLSAVPFGAVAQAEPLFQCAFANGKTVVLETDETGVSYRFGRPGQTPELALHRPYDQINVTPWPGVGRSIWEDLSLHNGAVTYRLWGALDRLSEDHNLSAGLIVEKGDEELARLECLPDSLNYAVFSFSDAYEAAGYCWNFEDFIWQESCE</sequence>
<proteinExistence type="predicted"/>
<keyword evidence="1" id="KW-0732">Signal</keyword>
<feature type="signal peptide" evidence="1">
    <location>
        <begin position="1"/>
        <end position="22"/>
    </location>
</feature>